<evidence type="ECO:0000256" key="2">
    <source>
        <dbReference type="ARBA" id="ARBA00022692"/>
    </source>
</evidence>
<evidence type="ECO:0000256" key="7">
    <source>
        <dbReference type="PROSITE-ProRule" id="PRU00023"/>
    </source>
</evidence>
<gene>
    <name evidence="11" type="ORF">AMON00008_LOCUS32610</name>
</gene>
<dbReference type="AlphaFoldDB" id="A0A7S4RCC5"/>
<evidence type="ECO:0000256" key="9">
    <source>
        <dbReference type="SAM" id="Phobius"/>
    </source>
</evidence>
<keyword evidence="6 9" id="KW-0472">Membrane</keyword>
<feature type="domain" description="Ion transport" evidence="10">
    <location>
        <begin position="579"/>
        <end position="757"/>
    </location>
</feature>
<keyword evidence="3" id="KW-0677">Repeat</keyword>
<dbReference type="PANTHER" id="PTHR24198">
    <property type="entry name" value="ANKYRIN REPEAT AND PROTEIN KINASE DOMAIN-CONTAINING PROTEIN"/>
    <property type="match status" value="1"/>
</dbReference>
<dbReference type="InterPro" id="IPR036770">
    <property type="entry name" value="Ankyrin_rpt-contain_sf"/>
</dbReference>
<evidence type="ECO:0000256" key="1">
    <source>
        <dbReference type="ARBA" id="ARBA00004141"/>
    </source>
</evidence>
<keyword evidence="4 9" id="KW-1133">Transmembrane helix</keyword>
<dbReference type="InterPro" id="IPR002110">
    <property type="entry name" value="Ankyrin_rpt"/>
</dbReference>
<proteinExistence type="predicted"/>
<comment type="subcellular location">
    <subcellularLocation>
        <location evidence="1">Membrane</location>
        <topology evidence="1">Multi-pass membrane protein</topology>
    </subcellularLocation>
</comment>
<dbReference type="SMART" id="SM00248">
    <property type="entry name" value="ANK"/>
    <property type="match status" value="4"/>
</dbReference>
<dbReference type="Pfam" id="PF12796">
    <property type="entry name" value="Ank_2"/>
    <property type="match status" value="1"/>
</dbReference>
<feature type="repeat" description="ANK" evidence="7">
    <location>
        <begin position="219"/>
        <end position="251"/>
    </location>
</feature>
<feature type="region of interest" description="Disordered" evidence="8">
    <location>
        <begin position="393"/>
        <end position="426"/>
    </location>
</feature>
<evidence type="ECO:0000256" key="8">
    <source>
        <dbReference type="SAM" id="MobiDB-lite"/>
    </source>
</evidence>
<feature type="repeat" description="ANK" evidence="7">
    <location>
        <begin position="186"/>
        <end position="218"/>
    </location>
</feature>
<name>A0A7S4RCC5_9DINO</name>
<sequence length="933" mass="104199">MPDPSASKPIVAWSPQGQEGDSPRRPNSSTASQDSRGHQGSATSRELVAHASGVLPVGDPVMATLPDVRPVEDHLDEIVLTLEAGGRPAKDLGTSVGGFAFLYKGRSCQGNALHAAVQCKGGLSAVRQLIELRADVNAECRYKSLGKEAAAQPIHLAAQSGNPAVLNVLLAAGASIDARAKRDGEDHFCPLHEAAFFRQEAVAYFLLENGAKVNCIELNGLTPLHVAARNGAADVVGTLLKHHASIEIADKSHRTALQVAVESGLFPHRRLYLLARWRIEDIMAVAEHSPCAVACFMRDLCREHNIPFQEVHKSSTVSKLTKSQVLQRSHWIDLMEEAPEGGCLLFDILTVEPDEENFFYHPLPAQAMVQELQCTYKRDVVWACDTETGDPRWPEWHDHLAPNEDPQRRLQRRNAREQRRRVSGQQTQLLLGGASGKLLRDASDPARRFARGLKSVGLRGPAELSPVHIRQLRLPGAVSPEVFQILAETSHLAIFEREATQSILEYVWQSFAGNYYTVQFVHRAVEIAVLVTWTFYETTWAAEGHLSVWAKRCCWSFVLVSSLRETLREVSQACGHALMGDARSYFLNYWNYLDLAVIVMFNTFSWSSMRTLQLNADPRIFAAVSLFRWLQLLYTLRAYKLGSLGVKGIMPILHSLKEIGGMLVICLFTFLGFTHCFLALDQDPDNWEAVVIDTFRLLFLGDGNGINRVLTLGSYSSMAEISVAFIFLVVAVMVFCISLLNLFIAVHGEAYAEANRNAMALHLQERAALCLHCMMQPQWPPPDPISRRLGVLGRRFRQPLLAYLFLSLVTVPAWLGLLYIRDLHPAVTSLFALAAVLLGNCFLVQRPWESEMERESSIIWWCAPVREVTWSDEDQDDIVMKQLGHLERRTDDIARHLAQLEEKIDVCLGQKDKIERCLPVKKARSARCPVLVQ</sequence>
<dbReference type="Pfam" id="PF00023">
    <property type="entry name" value="Ank"/>
    <property type="match status" value="1"/>
</dbReference>
<dbReference type="Gene3D" id="1.25.40.20">
    <property type="entry name" value="Ankyrin repeat-containing domain"/>
    <property type="match status" value="2"/>
</dbReference>
<dbReference type="Pfam" id="PF00520">
    <property type="entry name" value="Ion_trans"/>
    <property type="match status" value="1"/>
</dbReference>
<feature type="compositionally biased region" description="Basic and acidic residues" evidence="8">
    <location>
        <begin position="393"/>
        <end position="408"/>
    </location>
</feature>
<dbReference type="GO" id="GO:0016020">
    <property type="term" value="C:membrane"/>
    <property type="evidence" value="ECO:0007669"/>
    <property type="project" value="UniProtKB-SubCell"/>
</dbReference>
<feature type="transmembrane region" description="Helical" evidence="9">
    <location>
        <begin position="826"/>
        <end position="844"/>
    </location>
</feature>
<evidence type="ECO:0000256" key="6">
    <source>
        <dbReference type="ARBA" id="ARBA00023136"/>
    </source>
</evidence>
<evidence type="ECO:0000313" key="11">
    <source>
        <dbReference type="EMBL" id="CAE4608526.1"/>
    </source>
</evidence>
<accession>A0A7S4RCC5</accession>
<protein>
    <recommendedName>
        <fullName evidence="10">Ion transport domain-containing protein</fullName>
    </recommendedName>
</protein>
<feature type="transmembrane region" description="Helical" evidence="9">
    <location>
        <begin position="589"/>
        <end position="608"/>
    </location>
</feature>
<organism evidence="11">
    <name type="scientific">Alexandrium monilatum</name>
    <dbReference type="NCBI Taxonomy" id="311494"/>
    <lineage>
        <taxon>Eukaryota</taxon>
        <taxon>Sar</taxon>
        <taxon>Alveolata</taxon>
        <taxon>Dinophyceae</taxon>
        <taxon>Gonyaulacales</taxon>
        <taxon>Pyrocystaceae</taxon>
        <taxon>Alexandrium</taxon>
    </lineage>
</organism>
<feature type="transmembrane region" description="Helical" evidence="9">
    <location>
        <begin position="659"/>
        <end position="680"/>
    </location>
</feature>
<keyword evidence="2 9" id="KW-0812">Transmembrane</keyword>
<evidence type="ECO:0000256" key="5">
    <source>
        <dbReference type="ARBA" id="ARBA00023043"/>
    </source>
</evidence>
<keyword evidence="5 7" id="KW-0040">ANK repeat</keyword>
<dbReference type="PROSITE" id="PS50297">
    <property type="entry name" value="ANK_REP_REGION"/>
    <property type="match status" value="2"/>
</dbReference>
<feature type="region of interest" description="Disordered" evidence="8">
    <location>
        <begin position="1"/>
        <end position="44"/>
    </location>
</feature>
<dbReference type="InterPro" id="IPR005821">
    <property type="entry name" value="Ion_trans_dom"/>
</dbReference>
<feature type="compositionally biased region" description="Polar residues" evidence="8">
    <location>
        <begin position="15"/>
        <end position="44"/>
    </location>
</feature>
<dbReference type="Gene3D" id="1.10.287.70">
    <property type="match status" value="1"/>
</dbReference>
<dbReference type="PANTHER" id="PTHR24198:SF165">
    <property type="entry name" value="ANKYRIN REPEAT-CONTAINING PROTEIN-RELATED"/>
    <property type="match status" value="1"/>
</dbReference>
<evidence type="ECO:0000256" key="3">
    <source>
        <dbReference type="ARBA" id="ARBA00022737"/>
    </source>
</evidence>
<evidence type="ECO:0000259" key="10">
    <source>
        <dbReference type="Pfam" id="PF00520"/>
    </source>
</evidence>
<feature type="repeat" description="ANK" evidence="7">
    <location>
        <begin position="149"/>
        <end position="181"/>
    </location>
</feature>
<reference evidence="11" key="1">
    <citation type="submission" date="2021-01" db="EMBL/GenBank/DDBJ databases">
        <authorList>
            <person name="Corre E."/>
            <person name="Pelletier E."/>
            <person name="Niang G."/>
            <person name="Scheremetjew M."/>
            <person name="Finn R."/>
            <person name="Kale V."/>
            <person name="Holt S."/>
            <person name="Cochrane G."/>
            <person name="Meng A."/>
            <person name="Brown T."/>
            <person name="Cohen L."/>
        </authorList>
    </citation>
    <scope>NUCLEOTIDE SEQUENCE</scope>
    <source>
        <strain evidence="11">CCMP3105</strain>
    </source>
</reference>
<feature type="transmembrane region" description="Helical" evidence="9">
    <location>
        <begin position="800"/>
        <end position="820"/>
    </location>
</feature>
<feature type="transmembrane region" description="Helical" evidence="9">
    <location>
        <begin position="721"/>
        <end position="746"/>
    </location>
</feature>
<dbReference type="PROSITE" id="PS50088">
    <property type="entry name" value="ANK_REPEAT"/>
    <property type="match status" value="3"/>
</dbReference>
<dbReference type="GO" id="GO:0005216">
    <property type="term" value="F:monoatomic ion channel activity"/>
    <property type="evidence" value="ECO:0007669"/>
    <property type="project" value="InterPro"/>
</dbReference>
<feature type="compositionally biased region" description="Basic residues" evidence="8">
    <location>
        <begin position="409"/>
        <end position="422"/>
    </location>
</feature>
<dbReference type="EMBL" id="HBNR01046828">
    <property type="protein sequence ID" value="CAE4608526.1"/>
    <property type="molecule type" value="Transcribed_RNA"/>
</dbReference>
<dbReference type="SUPFAM" id="SSF48403">
    <property type="entry name" value="Ankyrin repeat"/>
    <property type="match status" value="1"/>
</dbReference>
<evidence type="ECO:0000256" key="4">
    <source>
        <dbReference type="ARBA" id="ARBA00022989"/>
    </source>
</evidence>